<organism evidence="1 2">
    <name type="scientific">Caulobacter phage DCM</name>
    <dbReference type="NCBI Taxonomy" id="3020391"/>
    <lineage>
        <taxon>Viruses</taxon>
        <taxon>Duplodnaviria</taxon>
        <taxon>Heunggongvirae</taxon>
        <taxon>Uroviricota</taxon>
        <taxon>Caudoviricetes</taxon>
        <taxon>Autographivirales</taxon>
        <taxon>Autonotataviridae</taxon>
        <taxon>Dcimvirus</taxon>
        <taxon>Dcimvirus DCM</taxon>
    </lineage>
</organism>
<dbReference type="SUPFAM" id="SSF56091">
    <property type="entry name" value="DNA ligase/mRNA capping enzyme, catalytic domain"/>
    <property type="match status" value="1"/>
</dbReference>
<dbReference type="InterPro" id="IPR012340">
    <property type="entry name" value="NA-bd_OB-fold"/>
</dbReference>
<keyword evidence="1" id="KW-0436">Ligase</keyword>
<gene>
    <name evidence="1" type="primary">DCM_gp027</name>
</gene>
<sequence>MSKGYVVQKAVGPDKVVKPNRKTIEYMAEHYEAQSKNDGCCAVVYLPGDGGYGEVFVQSRTGEDCLSMKAQAEELYRDFLEGGLLRDGGLYVIAEAWWPGKDQFSEISGAFRKKSEQRPRLQFVVNDILTEEEFERGYSDQAYHARMGRAEGVQPSVNSWLYTARYAPGTYGDPRDLCAQYVDRGGYDGIILRDPNAGWKRGSGTEGGIIKLKRELSFDLRVKEVKVGVGEKTGRDVYSLVVGFDGRDLGVGSGLPHDLSQVPKVGDIVEVVAMDYSSDGLLREPRYKGIRHDKLAPDR</sequence>
<dbReference type="EMBL" id="OQ137559">
    <property type="protein sequence ID" value="WCA46222.1"/>
    <property type="molecule type" value="Genomic_DNA"/>
</dbReference>
<dbReference type="GO" id="GO:0016874">
    <property type="term" value="F:ligase activity"/>
    <property type="evidence" value="ECO:0007669"/>
    <property type="project" value="UniProtKB-KW"/>
</dbReference>
<dbReference type="Gene3D" id="2.40.50.140">
    <property type="entry name" value="Nucleic acid-binding proteins"/>
    <property type="match status" value="1"/>
</dbReference>
<evidence type="ECO:0000313" key="1">
    <source>
        <dbReference type="EMBL" id="WCA46222.1"/>
    </source>
</evidence>
<reference evidence="1" key="1">
    <citation type="submission" date="2022-12" db="EMBL/GenBank/DDBJ databases">
        <authorList>
            <person name="Ely B."/>
        </authorList>
    </citation>
    <scope>NUCLEOTIDE SEQUENCE</scope>
</reference>
<name>A0AAF0B754_9CAUD</name>
<protein>
    <submittedName>
        <fullName evidence="1">DNA ligase</fullName>
    </submittedName>
</protein>
<dbReference type="Gene3D" id="3.30.470.30">
    <property type="entry name" value="DNA ligase/mRNA capping enzyme"/>
    <property type="match status" value="1"/>
</dbReference>
<proteinExistence type="predicted"/>
<dbReference type="Proteomes" id="UP001219750">
    <property type="component" value="Segment"/>
</dbReference>
<keyword evidence="2" id="KW-1185">Reference proteome</keyword>
<evidence type="ECO:0000313" key="2">
    <source>
        <dbReference type="Proteomes" id="UP001219750"/>
    </source>
</evidence>
<reference evidence="1" key="2">
    <citation type="journal article" date="2024" name="Viruses">
        <title>New Genera and Species of Caulobacter and Brevundimonas Bacteriophages Provide Insights into Phage Genome Evolution.</title>
        <authorList>
            <person name="Ely B."/>
            <person name="Hils M."/>
            <person name="Clarke A."/>
            <person name="Albert M."/>
            <person name="Holness N."/>
            <person name="Lenski J."/>
            <person name="Mohammadi T."/>
        </authorList>
    </citation>
    <scope>NUCLEOTIDE SEQUENCE</scope>
</reference>
<dbReference type="SUPFAM" id="SSF50249">
    <property type="entry name" value="Nucleic acid-binding proteins"/>
    <property type="match status" value="1"/>
</dbReference>
<accession>A0AAF0B754</accession>